<dbReference type="OrthoDB" id="2384350at2759"/>
<dbReference type="Gene3D" id="3.30.2410.10">
    <property type="entry name" value="Hect, E3 ligase catalytic domain"/>
    <property type="match status" value="1"/>
</dbReference>
<dbReference type="GeneID" id="106512678"/>
<dbReference type="InterPro" id="IPR035983">
    <property type="entry name" value="Hect_E3_ubiquitin_ligase"/>
</dbReference>
<evidence type="ECO:0000256" key="2">
    <source>
        <dbReference type="ARBA" id="ARBA00022786"/>
    </source>
</evidence>
<accession>A0A2I4AMH9</accession>
<evidence type="ECO:0000313" key="5">
    <source>
        <dbReference type="Proteomes" id="UP000192220"/>
    </source>
</evidence>
<dbReference type="Proteomes" id="UP000192220">
    <property type="component" value="Unplaced"/>
</dbReference>
<keyword evidence="2 3" id="KW-0833">Ubl conjugation pathway</keyword>
<dbReference type="STRING" id="52670.A0A2I4AMH9"/>
<dbReference type="InterPro" id="IPR000569">
    <property type="entry name" value="HECT_dom"/>
</dbReference>
<dbReference type="RefSeq" id="XP_013856698.1">
    <property type="nucleotide sequence ID" value="XM_014001244.1"/>
</dbReference>
<dbReference type="KEGG" id="alim:106512678"/>
<dbReference type="InParanoid" id="A0A2I4AMH9"/>
<gene>
    <name evidence="6" type="primary">LOC106512678</name>
</gene>
<feature type="domain" description="HECT" evidence="4">
    <location>
        <begin position="165"/>
        <end position="237"/>
    </location>
</feature>
<protein>
    <submittedName>
        <fullName evidence="6">G2/M phase-specific E3 ubiquitin-protein ligase</fullName>
    </submittedName>
</protein>
<keyword evidence="5" id="KW-1185">Reference proteome</keyword>
<sequence>MGCHPAAPVSLEEVNDSDLKAKLQNILDAETLPEAQQAVMEASVALSLLGCSEFIRSLDQKTTIVDEAARAYVEGRTKAAKEQFMDGLQTLGVANAIVNHHDQMRPLFVGGLRAVSLEDMQGLFQLHLSEPGSNNRRVENQTLLFWNDWLMEVDEGTRPVTLGQILTFASGVENIPPLGFCTTPRMEFLHCQDGSRRVFPEANTCEVILRLPLHPTYTLFVEFMESGILQSPTFGFV</sequence>
<feature type="active site" description="Glycyl thioester intermediate" evidence="3">
    <location>
        <position position="205"/>
    </location>
</feature>
<dbReference type="SUPFAM" id="SSF56204">
    <property type="entry name" value="Hect, E3 ligase catalytic domain"/>
    <property type="match status" value="1"/>
</dbReference>
<dbReference type="PROSITE" id="PS50237">
    <property type="entry name" value="HECT"/>
    <property type="match status" value="1"/>
</dbReference>
<dbReference type="AlphaFoldDB" id="A0A2I4AMH9"/>
<evidence type="ECO:0000313" key="6">
    <source>
        <dbReference type="RefSeq" id="XP_013856698.1"/>
    </source>
</evidence>
<evidence type="ECO:0000259" key="4">
    <source>
        <dbReference type="PROSITE" id="PS50237"/>
    </source>
</evidence>
<name>A0A2I4AMH9_AUSLI</name>
<evidence type="ECO:0000256" key="3">
    <source>
        <dbReference type="PROSITE-ProRule" id="PRU00104"/>
    </source>
</evidence>
<organism evidence="5 6">
    <name type="scientific">Austrofundulus limnaeus</name>
    <name type="common">Annual killifish</name>
    <dbReference type="NCBI Taxonomy" id="52670"/>
    <lineage>
        <taxon>Eukaryota</taxon>
        <taxon>Metazoa</taxon>
        <taxon>Chordata</taxon>
        <taxon>Craniata</taxon>
        <taxon>Vertebrata</taxon>
        <taxon>Euteleostomi</taxon>
        <taxon>Actinopterygii</taxon>
        <taxon>Neopterygii</taxon>
        <taxon>Teleostei</taxon>
        <taxon>Neoteleostei</taxon>
        <taxon>Acanthomorphata</taxon>
        <taxon>Ovalentaria</taxon>
        <taxon>Atherinomorphae</taxon>
        <taxon>Cyprinodontiformes</taxon>
        <taxon>Rivulidae</taxon>
        <taxon>Austrofundulus</taxon>
    </lineage>
</organism>
<evidence type="ECO:0000256" key="1">
    <source>
        <dbReference type="ARBA" id="ARBA00022679"/>
    </source>
</evidence>
<keyword evidence="1" id="KW-0808">Transferase</keyword>
<reference evidence="6" key="1">
    <citation type="submission" date="2025-08" db="UniProtKB">
        <authorList>
            <consortium name="RefSeq"/>
        </authorList>
    </citation>
    <scope>IDENTIFICATION</scope>
</reference>
<dbReference type="GO" id="GO:0004842">
    <property type="term" value="F:ubiquitin-protein transferase activity"/>
    <property type="evidence" value="ECO:0007669"/>
    <property type="project" value="InterPro"/>
</dbReference>
<proteinExistence type="predicted"/>
<dbReference type="Pfam" id="PF00632">
    <property type="entry name" value="HECT"/>
    <property type="match status" value="1"/>
</dbReference>